<dbReference type="GO" id="GO:0000422">
    <property type="term" value="P:autophagy of mitochondrion"/>
    <property type="evidence" value="ECO:0007669"/>
    <property type="project" value="TreeGrafter"/>
</dbReference>
<dbReference type="SMART" id="SM00220">
    <property type="entry name" value="S_TKc"/>
    <property type="match status" value="1"/>
</dbReference>
<dbReference type="InterPro" id="IPR017441">
    <property type="entry name" value="Protein_kinase_ATP_BS"/>
</dbReference>
<dbReference type="GO" id="GO:0005524">
    <property type="term" value="F:ATP binding"/>
    <property type="evidence" value="ECO:0007669"/>
    <property type="project" value="UniProtKB-UniRule"/>
</dbReference>
<evidence type="ECO:0000256" key="2">
    <source>
        <dbReference type="ARBA" id="ARBA00022679"/>
    </source>
</evidence>
<dbReference type="SUPFAM" id="SSF56112">
    <property type="entry name" value="Protein kinase-like (PK-like)"/>
    <property type="match status" value="1"/>
</dbReference>
<dbReference type="PANTHER" id="PTHR24348">
    <property type="entry name" value="SERINE/THREONINE-PROTEIN KINASE UNC-51-RELATED"/>
    <property type="match status" value="1"/>
</dbReference>
<comment type="caution">
    <text evidence="10">The sequence shown here is derived from an EMBL/GenBank/DDBJ whole genome shotgun (WGS) entry which is preliminary data.</text>
</comment>
<dbReference type="InterPro" id="IPR029058">
    <property type="entry name" value="AB_hydrolase_fold"/>
</dbReference>
<dbReference type="Pfam" id="PF00561">
    <property type="entry name" value="Abhydrolase_1"/>
    <property type="match status" value="1"/>
</dbReference>
<feature type="compositionally biased region" description="Polar residues" evidence="8">
    <location>
        <begin position="760"/>
        <end position="777"/>
    </location>
</feature>
<dbReference type="Gene3D" id="3.30.200.20">
    <property type="entry name" value="Phosphorylase Kinase, domain 1"/>
    <property type="match status" value="1"/>
</dbReference>
<dbReference type="PROSITE" id="PS00107">
    <property type="entry name" value="PROTEIN_KINASE_ATP"/>
    <property type="match status" value="1"/>
</dbReference>
<dbReference type="OrthoDB" id="346907at2759"/>
<gene>
    <name evidence="10" type="ORF">E3P99_01843</name>
</gene>
<keyword evidence="5 7" id="KW-0067">ATP-binding</keyword>
<evidence type="ECO:0000256" key="6">
    <source>
        <dbReference type="ARBA" id="ARBA00030237"/>
    </source>
</evidence>
<feature type="compositionally biased region" description="Polar residues" evidence="8">
    <location>
        <begin position="734"/>
        <end position="745"/>
    </location>
</feature>
<dbReference type="InterPro" id="IPR045269">
    <property type="entry name" value="Atg1-like"/>
</dbReference>
<protein>
    <recommendedName>
        <fullName evidence="1">non-specific serine/threonine protein kinase</fullName>
        <ecNumber evidence="1">2.7.11.1</ecNumber>
    </recommendedName>
    <alternativeName>
        <fullName evidence="6">Autophagy-related protein 1</fullName>
    </alternativeName>
</protein>
<evidence type="ECO:0000256" key="4">
    <source>
        <dbReference type="ARBA" id="ARBA00022777"/>
    </source>
</evidence>
<dbReference type="Gene3D" id="1.10.510.10">
    <property type="entry name" value="Transferase(Phosphotransferase) domain 1"/>
    <property type="match status" value="1"/>
</dbReference>
<dbReference type="GO" id="GO:0010506">
    <property type="term" value="P:regulation of autophagy"/>
    <property type="evidence" value="ECO:0007669"/>
    <property type="project" value="InterPro"/>
</dbReference>
<evidence type="ECO:0000313" key="10">
    <source>
        <dbReference type="EMBL" id="TIA89939.1"/>
    </source>
</evidence>
<reference evidence="10 11" key="1">
    <citation type="submission" date="2019-03" db="EMBL/GenBank/DDBJ databases">
        <title>Sequencing 23 genomes of Wallemia ichthyophaga.</title>
        <authorList>
            <person name="Gostincar C."/>
        </authorList>
    </citation>
    <scope>NUCLEOTIDE SEQUENCE [LARGE SCALE GENOMIC DNA]</scope>
    <source>
        <strain evidence="10 11">EXF-5753</strain>
    </source>
</reference>
<dbReference type="Pfam" id="PF21127">
    <property type="entry name" value="ATG1-like_MIT2"/>
    <property type="match status" value="1"/>
</dbReference>
<dbReference type="PANTHER" id="PTHR24348:SF22">
    <property type="entry name" value="NON-SPECIFIC SERINE_THREONINE PROTEIN KINASE"/>
    <property type="match status" value="1"/>
</dbReference>
<dbReference type="InterPro" id="IPR000719">
    <property type="entry name" value="Prot_kinase_dom"/>
</dbReference>
<dbReference type="InterPro" id="IPR011009">
    <property type="entry name" value="Kinase-like_dom_sf"/>
</dbReference>
<keyword evidence="11" id="KW-1185">Reference proteome</keyword>
<dbReference type="GO" id="GO:0042594">
    <property type="term" value="P:response to starvation"/>
    <property type="evidence" value="ECO:0007669"/>
    <property type="project" value="TreeGrafter"/>
</dbReference>
<feature type="region of interest" description="Disordered" evidence="8">
    <location>
        <begin position="734"/>
        <end position="784"/>
    </location>
</feature>
<dbReference type="GO" id="GO:0005829">
    <property type="term" value="C:cytosol"/>
    <property type="evidence" value="ECO:0007669"/>
    <property type="project" value="TreeGrafter"/>
</dbReference>
<dbReference type="PROSITE" id="PS00108">
    <property type="entry name" value="PROTEIN_KINASE_ST"/>
    <property type="match status" value="1"/>
</dbReference>
<dbReference type="GO" id="GO:0061709">
    <property type="term" value="P:reticulophagy"/>
    <property type="evidence" value="ECO:0007669"/>
    <property type="project" value="TreeGrafter"/>
</dbReference>
<dbReference type="InterPro" id="IPR022708">
    <property type="entry name" value="Atg1-like_tMIT"/>
</dbReference>
<dbReference type="Pfam" id="PF12063">
    <property type="entry name" value="ATG1-like_MIT1"/>
    <property type="match status" value="1"/>
</dbReference>
<dbReference type="GO" id="GO:0000045">
    <property type="term" value="P:autophagosome assembly"/>
    <property type="evidence" value="ECO:0007669"/>
    <property type="project" value="TreeGrafter"/>
</dbReference>
<dbReference type="Proteomes" id="UP000310189">
    <property type="component" value="Unassembled WGS sequence"/>
</dbReference>
<keyword evidence="2" id="KW-0808">Transferase</keyword>
<feature type="binding site" evidence="7">
    <location>
        <position position="443"/>
    </location>
    <ligand>
        <name>ATP</name>
        <dbReference type="ChEBI" id="CHEBI:30616"/>
    </ligand>
</feature>
<feature type="domain" description="Protein kinase" evidence="9">
    <location>
        <begin position="411"/>
        <end position="710"/>
    </location>
</feature>
<evidence type="ECO:0000256" key="8">
    <source>
        <dbReference type="SAM" id="MobiDB-lite"/>
    </source>
</evidence>
<evidence type="ECO:0000256" key="7">
    <source>
        <dbReference type="PROSITE-ProRule" id="PRU10141"/>
    </source>
</evidence>
<dbReference type="InterPro" id="IPR000073">
    <property type="entry name" value="AB_hydrolase_1"/>
</dbReference>
<dbReference type="EC" id="2.7.11.1" evidence="1"/>
<dbReference type="GO" id="GO:0005776">
    <property type="term" value="C:autophagosome"/>
    <property type="evidence" value="ECO:0007669"/>
    <property type="project" value="TreeGrafter"/>
</dbReference>
<evidence type="ECO:0000256" key="5">
    <source>
        <dbReference type="ARBA" id="ARBA00022840"/>
    </source>
</evidence>
<sequence>MADNIADTVLDVPRTLKQSIRAWWNYTDDDGLKSQQRMFSKLPFYKTSKEELDTVKEPSRVAYTSLIDIAHPSFKDPVKINTLEIGDYPKPSNDDEIPIVCSHGYAAATFFFLNNLQALGSIPKTRFYGMDVLGMGLSERVKFPNISSSHPVEKRVAEAEDFFTDALEAWRKAQGLSKMILIGHSLGGYISTVYALKYPQHVKKLILISPIGFPRNPEITTQESLNQDLQEAQNEARTHEFSDIPETRTRKAMKGLVRYLWEDRNFSPFDILRKSLFFGPMLVSSYSLRRFSTLSEDLQRDLYHYIYAISIRKASSEYSITHLLSYGAYARLPLIDRIEQLDKNIPVTFMHGSVDWVNGGLEAYKKMKGLGFDVKYEETPKSGHHLYLDNPEDFNRFIGFMTSTEKQIGEWSFGNEIGKGSFAVVYHGWRTGTNPDSNSCAIKSVIRSKLTAKLLDNLEAEISILKRIHHPNVVGLLDCLKTPTHIHLITSFCSGGDLSCYIKKRGQVDSLEYWPSGTRGVGRPAFYNHPLSGGLDERVVRSFSGQLAQALLFLRSQDLMHRDIKPQNLLLQPPDATALANGHPVGIPVLRVADFGFARNLPAAAMAETLCGSPLYMAPEILRYEKYDAKADLWSVGAVMYEMSTGRPPFRAQNHVELLRKIERTDDKIKFPSSSEVDIARDIKEIIRALLKRHPVERISFDDFFDWPGFECFERNTKCTRNVHAEAAKETFGTSPLSIPTFSQAPTKPPTPVRPPLATHATSPNAPNNTVTTTRRPSFTPKYIVGPSRAVTTNAIPSTSPKSSSPEEQMLARRTSLGKSIEKLSGLQIGFNERSNDTSEARISKFQLPANEDSVVGKEYVVVEKNAVEINNLADDMAAAARRQPVVGRLNSRGNYGGPGTGVFGDTMRRVSDPNVNAAAAAAGQAKLSGTPPTNYISKFPLPGTSPTNAGVGSFPRRTSISPTLPAPVYNQAYHQVAHDVKMKDGAQPQVANQPQSNQPRSALTRAINLASLRLFGSGTPGRVLALVKGGGKAYSYAYNEQKETDILRQLEELAQKAFVIFDFADSKLYQAISIDNGSVPSVKDLDGMNGLPACFYSYCQQRASQDLAHGVTSSTSKSYDSTEKLAGEAILLYIRASTVLSQGGELVVKYMTGRASTQTQSFSNGLNDGVQWFRQKYNDCFDKADFAKGRCGNEIIDSLEYVSQILFERCMEIARASAVDELTGEDVYKCEAAYETSLWILEGLLDAHTNNDDDRKLFLQYKSSIEERLSGIKKKICRTST</sequence>
<evidence type="ECO:0000256" key="3">
    <source>
        <dbReference type="ARBA" id="ARBA00022741"/>
    </source>
</evidence>
<keyword evidence="3 7" id="KW-0547">Nucleotide-binding</keyword>
<dbReference type="Pfam" id="PF00069">
    <property type="entry name" value="Pkinase"/>
    <property type="match status" value="1"/>
</dbReference>
<dbReference type="InterPro" id="IPR048941">
    <property type="entry name" value="ATG1-like_MIT2"/>
</dbReference>
<keyword evidence="4" id="KW-0418">Kinase</keyword>
<dbReference type="GO" id="GO:0034727">
    <property type="term" value="P:piecemeal microautophagy of the nucleus"/>
    <property type="evidence" value="ECO:0007669"/>
    <property type="project" value="TreeGrafter"/>
</dbReference>
<name>A0A4T0FNH9_9BASI</name>
<dbReference type="PROSITE" id="PS50011">
    <property type="entry name" value="PROTEIN_KINASE_DOM"/>
    <property type="match status" value="1"/>
</dbReference>
<dbReference type="Gene3D" id="3.40.50.1820">
    <property type="entry name" value="alpha/beta hydrolase"/>
    <property type="match status" value="1"/>
</dbReference>
<dbReference type="SUPFAM" id="SSF53474">
    <property type="entry name" value="alpha/beta-Hydrolases"/>
    <property type="match status" value="1"/>
</dbReference>
<evidence type="ECO:0000313" key="11">
    <source>
        <dbReference type="Proteomes" id="UP000310189"/>
    </source>
</evidence>
<evidence type="ECO:0000256" key="1">
    <source>
        <dbReference type="ARBA" id="ARBA00012513"/>
    </source>
</evidence>
<dbReference type="GO" id="GO:0004674">
    <property type="term" value="F:protein serine/threonine kinase activity"/>
    <property type="evidence" value="ECO:0007669"/>
    <property type="project" value="UniProtKB-EC"/>
</dbReference>
<dbReference type="GO" id="GO:0034045">
    <property type="term" value="C:phagophore assembly site membrane"/>
    <property type="evidence" value="ECO:0007669"/>
    <property type="project" value="TreeGrafter"/>
</dbReference>
<evidence type="ECO:0000259" key="9">
    <source>
        <dbReference type="PROSITE" id="PS50011"/>
    </source>
</evidence>
<dbReference type="InterPro" id="IPR008271">
    <property type="entry name" value="Ser/Thr_kinase_AS"/>
</dbReference>
<proteinExistence type="predicted"/>
<organism evidence="10 11">
    <name type="scientific">Wallemia hederae</name>
    <dbReference type="NCBI Taxonomy" id="1540922"/>
    <lineage>
        <taxon>Eukaryota</taxon>
        <taxon>Fungi</taxon>
        <taxon>Dikarya</taxon>
        <taxon>Basidiomycota</taxon>
        <taxon>Wallemiomycotina</taxon>
        <taxon>Wallemiomycetes</taxon>
        <taxon>Wallemiales</taxon>
        <taxon>Wallemiaceae</taxon>
        <taxon>Wallemia</taxon>
    </lineage>
</organism>
<dbReference type="EMBL" id="SPNW01000023">
    <property type="protein sequence ID" value="TIA89939.1"/>
    <property type="molecule type" value="Genomic_DNA"/>
</dbReference>
<accession>A0A4T0FNH9</accession>